<dbReference type="EMBL" id="BOMF01000148">
    <property type="protein sequence ID" value="GID50371.1"/>
    <property type="molecule type" value="Genomic_DNA"/>
</dbReference>
<dbReference type="Gene3D" id="3.40.50.2300">
    <property type="match status" value="1"/>
</dbReference>
<dbReference type="PRINTS" id="PR00038">
    <property type="entry name" value="HTHLUXR"/>
</dbReference>
<feature type="domain" description="HTH luxR-type" evidence="6">
    <location>
        <begin position="149"/>
        <end position="214"/>
    </location>
</feature>
<evidence type="ECO:0000259" key="7">
    <source>
        <dbReference type="PROSITE" id="PS50110"/>
    </source>
</evidence>
<dbReference type="PROSITE" id="PS50043">
    <property type="entry name" value="HTH_LUXR_2"/>
    <property type="match status" value="1"/>
</dbReference>
<protein>
    <submittedName>
        <fullName evidence="8">DNA-binding response regulator</fullName>
    </submittedName>
</protein>
<evidence type="ECO:0000259" key="6">
    <source>
        <dbReference type="PROSITE" id="PS50043"/>
    </source>
</evidence>
<keyword evidence="2" id="KW-0805">Transcription regulation</keyword>
<dbReference type="InterPro" id="IPR016032">
    <property type="entry name" value="Sig_transdc_resp-reg_C-effctor"/>
</dbReference>
<feature type="modified residue" description="4-aspartylphosphate" evidence="5">
    <location>
        <position position="55"/>
    </location>
</feature>
<organism evidence="8">
    <name type="scientific">Actinoplanes campanulatus</name>
    <dbReference type="NCBI Taxonomy" id="113559"/>
    <lineage>
        <taxon>Bacteria</taxon>
        <taxon>Bacillati</taxon>
        <taxon>Actinomycetota</taxon>
        <taxon>Actinomycetes</taxon>
        <taxon>Micromonosporales</taxon>
        <taxon>Micromonosporaceae</taxon>
        <taxon>Actinoplanes</taxon>
    </lineage>
</organism>
<dbReference type="InterPro" id="IPR058245">
    <property type="entry name" value="NreC/VraR/RcsB-like_REC"/>
</dbReference>
<dbReference type="InterPro" id="IPR039420">
    <property type="entry name" value="WalR-like"/>
</dbReference>
<evidence type="ECO:0000256" key="5">
    <source>
        <dbReference type="PROSITE-ProRule" id="PRU00169"/>
    </source>
</evidence>
<accession>A0ABQ3WVQ8</accession>
<dbReference type="SMART" id="SM00421">
    <property type="entry name" value="HTH_LUXR"/>
    <property type="match status" value="1"/>
</dbReference>
<evidence type="ECO:0000256" key="2">
    <source>
        <dbReference type="ARBA" id="ARBA00023015"/>
    </source>
</evidence>
<dbReference type="InterPro" id="IPR001789">
    <property type="entry name" value="Sig_transdc_resp-reg_receiver"/>
</dbReference>
<keyword evidence="3 8" id="KW-0238">DNA-binding</keyword>
<evidence type="ECO:0000256" key="1">
    <source>
        <dbReference type="ARBA" id="ARBA00022553"/>
    </source>
</evidence>
<dbReference type="CDD" id="cd17535">
    <property type="entry name" value="REC_NarL-like"/>
    <property type="match status" value="1"/>
</dbReference>
<dbReference type="Pfam" id="PF00196">
    <property type="entry name" value="GerE"/>
    <property type="match status" value="1"/>
</dbReference>
<dbReference type="SMART" id="SM00448">
    <property type="entry name" value="REC"/>
    <property type="match status" value="1"/>
</dbReference>
<comment type="caution">
    <text evidence="8">The sequence shown here is derived from an EMBL/GenBank/DDBJ whole genome shotgun (WGS) entry which is preliminary data.</text>
</comment>
<dbReference type="PROSITE" id="PS00622">
    <property type="entry name" value="HTH_LUXR_1"/>
    <property type="match status" value="1"/>
</dbReference>
<dbReference type="SUPFAM" id="SSF46894">
    <property type="entry name" value="C-terminal effector domain of the bipartite response regulators"/>
    <property type="match status" value="1"/>
</dbReference>
<dbReference type="PANTHER" id="PTHR43214">
    <property type="entry name" value="TWO-COMPONENT RESPONSE REGULATOR"/>
    <property type="match status" value="1"/>
</dbReference>
<gene>
    <name evidence="8" type="ORF">Aca07nite_76460</name>
</gene>
<dbReference type="PANTHER" id="PTHR43214:SF24">
    <property type="entry name" value="TRANSCRIPTIONAL REGULATORY PROTEIN NARL-RELATED"/>
    <property type="match status" value="1"/>
</dbReference>
<proteinExistence type="predicted"/>
<sequence length="218" mass="23095">MTIRVVLVDDQVLVRTGFRMILDETEGIEVVGEAGDGAAAVEVSARTRPDVVLMDVRMPGVDGITATGRIRALSPAPRVIILTTFDLDDYLFAGLRAGASGFLLKDTLADDLIAAVRVVASGEAVTAPTATRRLIAHYVAAPAPGPARADHRLDPLTVREREVLTLIARGLSNAEIAGSLRVSEGTVKTHIGRILAKLGLRDRIQAVILGYECGLVTP</sequence>
<dbReference type="PROSITE" id="PS50110">
    <property type="entry name" value="RESPONSE_REGULATORY"/>
    <property type="match status" value="1"/>
</dbReference>
<dbReference type="InterPro" id="IPR000792">
    <property type="entry name" value="Tscrpt_reg_LuxR_C"/>
</dbReference>
<feature type="domain" description="Response regulatory" evidence="7">
    <location>
        <begin position="4"/>
        <end position="120"/>
    </location>
</feature>
<dbReference type="SUPFAM" id="SSF52172">
    <property type="entry name" value="CheY-like"/>
    <property type="match status" value="1"/>
</dbReference>
<keyword evidence="4" id="KW-0804">Transcription</keyword>
<name>A0ABQ3WVQ8_9ACTN</name>
<keyword evidence="1 5" id="KW-0597">Phosphoprotein</keyword>
<dbReference type="RefSeq" id="WP_204300417.1">
    <property type="nucleotide sequence ID" value="NZ_BAAAGQ010000032.1"/>
</dbReference>
<dbReference type="InterPro" id="IPR011006">
    <property type="entry name" value="CheY-like_superfamily"/>
</dbReference>
<dbReference type="Pfam" id="PF00072">
    <property type="entry name" value="Response_reg"/>
    <property type="match status" value="1"/>
</dbReference>
<evidence type="ECO:0000256" key="4">
    <source>
        <dbReference type="ARBA" id="ARBA00023163"/>
    </source>
</evidence>
<evidence type="ECO:0000313" key="8">
    <source>
        <dbReference type="EMBL" id="GID50371.1"/>
    </source>
</evidence>
<reference evidence="8" key="1">
    <citation type="submission" date="2021-01" db="EMBL/GenBank/DDBJ databases">
        <title>Whole genome shotgun sequence of Actinoplanes capillaceus NBRC 16408.</title>
        <authorList>
            <person name="Komaki H."/>
            <person name="Tamura T."/>
        </authorList>
    </citation>
    <scope>NUCLEOTIDE SEQUENCE [LARGE SCALE GENOMIC DNA]</scope>
    <source>
        <strain evidence="8">NBRC 16408</strain>
    </source>
</reference>
<evidence type="ECO:0000256" key="3">
    <source>
        <dbReference type="ARBA" id="ARBA00023125"/>
    </source>
</evidence>
<dbReference type="GO" id="GO:0003677">
    <property type="term" value="F:DNA binding"/>
    <property type="evidence" value="ECO:0007669"/>
    <property type="project" value="UniProtKB-KW"/>
</dbReference>
<dbReference type="CDD" id="cd06170">
    <property type="entry name" value="LuxR_C_like"/>
    <property type="match status" value="1"/>
</dbReference>